<organism evidence="3">
    <name type="scientific">Metarhizium acridum (strain CQMa 102)</name>
    <dbReference type="NCBI Taxonomy" id="655827"/>
    <lineage>
        <taxon>Eukaryota</taxon>
        <taxon>Fungi</taxon>
        <taxon>Dikarya</taxon>
        <taxon>Ascomycota</taxon>
        <taxon>Pezizomycotina</taxon>
        <taxon>Sordariomycetes</taxon>
        <taxon>Hypocreomycetidae</taxon>
        <taxon>Hypocreales</taxon>
        <taxon>Clavicipitaceae</taxon>
        <taxon>Metarhizium</taxon>
    </lineage>
</organism>
<dbReference type="InParanoid" id="E9E4Z2"/>
<feature type="region of interest" description="Disordered" evidence="1">
    <location>
        <begin position="101"/>
        <end position="204"/>
    </location>
</feature>
<keyword evidence="3" id="KW-1185">Reference proteome</keyword>
<evidence type="ECO:0000313" key="2">
    <source>
        <dbReference type="EMBL" id="EFY89009.1"/>
    </source>
</evidence>
<proteinExistence type="predicted"/>
<dbReference type="Proteomes" id="UP000002499">
    <property type="component" value="Unassembled WGS sequence"/>
</dbReference>
<dbReference type="AlphaFoldDB" id="E9E4Z2"/>
<dbReference type="HOGENOM" id="CLU_797122_0_0_1"/>
<feature type="compositionally biased region" description="Basic residues" evidence="1">
    <location>
        <begin position="101"/>
        <end position="112"/>
    </location>
</feature>
<evidence type="ECO:0000313" key="3">
    <source>
        <dbReference type="Proteomes" id="UP000002499"/>
    </source>
</evidence>
<gene>
    <name evidence="2" type="ORF">MAC_04940</name>
</gene>
<protein>
    <submittedName>
        <fullName evidence="2">Uncharacterized protein</fullName>
    </submittedName>
</protein>
<evidence type="ECO:0000256" key="1">
    <source>
        <dbReference type="SAM" id="MobiDB-lite"/>
    </source>
</evidence>
<reference evidence="2 3" key="1">
    <citation type="journal article" date="2011" name="PLoS Genet.">
        <title>Genome sequencing and comparative transcriptomics of the model entomopathogenic fungi Metarhizium anisopliae and M. acridum.</title>
        <authorList>
            <person name="Gao Q."/>
            <person name="Jin K."/>
            <person name="Ying S.H."/>
            <person name="Zhang Y."/>
            <person name="Xiao G."/>
            <person name="Shang Y."/>
            <person name="Duan Z."/>
            <person name="Hu X."/>
            <person name="Xie X.Q."/>
            <person name="Zhou G."/>
            <person name="Peng G."/>
            <person name="Luo Z."/>
            <person name="Huang W."/>
            <person name="Wang B."/>
            <person name="Fang W."/>
            <person name="Wang S."/>
            <person name="Zhong Y."/>
            <person name="Ma L.J."/>
            <person name="St Leger R.J."/>
            <person name="Zhao G.P."/>
            <person name="Pei Y."/>
            <person name="Feng M.G."/>
            <person name="Xia Y."/>
            <person name="Wang C."/>
        </authorList>
    </citation>
    <scope>NUCLEOTIDE SEQUENCE [LARGE SCALE GENOMIC DNA]</scope>
    <source>
        <strain evidence="2 3">CQMa 102</strain>
    </source>
</reference>
<feature type="region of interest" description="Disordered" evidence="1">
    <location>
        <begin position="270"/>
        <end position="316"/>
    </location>
</feature>
<feature type="region of interest" description="Disordered" evidence="1">
    <location>
        <begin position="1"/>
        <end position="30"/>
    </location>
</feature>
<accession>E9E4Z2</accession>
<dbReference type="EMBL" id="GL698504">
    <property type="protein sequence ID" value="EFY89009.1"/>
    <property type="molecule type" value="Genomic_DNA"/>
</dbReference>
<feature type="compositionally biased region" description="Basic and acidic residues" evidence="1">
    <location>
        <begin position="164"/>
        <end position="173"/>
    </location>
</feature>
<feature type="compositionally biased region" description="Polar residues" evidence="1">
    <location>
        <begin position="136"/>
        <end position="163"/>
    </location>
</feature>
<name>E9E4Z2_METAQ</name>
<sequence>MALSNLGPRAPSRPVLDRTHQKPNRIPHHVRAEPVPYAGIHPILDHDLAVPVPPLDRILQHPQERPRTRIRNQLVVAPRTSQQLLPPDARVENLPQPRLLPRRQRRRRHRPFHPKENGLGIVLPTGRQQIPRKVPTPQQRGASRVQSRVSRPTTHQILTTSQHAEPRYRERKQPTQIVGTPDDSNGRVDPVLPEPGPPRGVAAQTPAQADVGVDISAQIAGHEVHQPAHVARAALDHARHVDCVFVVASVPGVVGKLADQPRAVVGHVERQGHQTAGAGGGREVPRVEGATGDILHPGSCPRARVQEPKTGEGDVGTGELVLTVHIDKKAGHWNRRHGDGRRRVKALG</sequence>